<evidence type="ECO:0000256" key="2">
    <source>
        <dbReference type="ARBA" id="ARBA00022801"/>
    </source>
</evidence>
<reference evidence="10 11" key="1">
    <citation type="journal article" date="2015" name="Fungal Genet. Biol.">
        <title>Evolution of novel wood decay mechanisms in Agaricales revealed by the genome sequences of Fistulina hepatica and Cylindrobasidium torrendii.</title>
        <authorList>
            <person name="Floudas D."/>
            <person name="Held B.W."/>
            <person name="Riley R."/>
            <person name="Nagy L.G."/>
            <person name="Koehler G."/>
            <person name="Ransdell A.S."/>
            <person name="Younus H."/>
            <person name="Chow J."/>
            <person name="Chiniquy J."/>
            <person name="Lipzen A."/>
            <person name="Tritt A."/>
            <person name="Sun H."/>
            <person name="Haridas S."/>
            <person name="LaButti K."/>
            <person name="Ohm R.A."/>
            <person name="Kues U."/>
            <person name="Blanchette R.A."/>
            <person name="Grigoriev I.V."/>
            <person name="Minto R.E."/>
            <person name="Hibbett D.S."/>
        </authorList>
    </citation>
    <scope>NUCLEOTIDE SEQUENCE [LARGE SCALE GENOMIC DNA]</scope>
    <source>
        <strain evidence="10 11">FP15055 ss-10</strain>
    </source>
</reference>
<dbReference type="STRING" id="1314674.A0A0D7B2N8"/>
<gene>
    <name evidence="10" type="ORF">CYLTODRAFT_358006</name>
</gene>
<evidence type="ECO:0000256" key="7">
    <source>
        <dbReference type="RuleBase" id="RU000489"/>
    </source>
</evidence>
<dbReference type="Pfam" id="PF00704">
    <property type="entry name" value="Glyco_hydro_18"/>
    <property type="match status" value="1"/>
</dbReference>
<evidence type="ECO:0000259" key="9">
    <source>
        <dbReference type="PROSITE" id="PS51910"/>
    </source>
</evidence>
<protein>
    <submittedName>
        <fullName evidence="10">Glycoside hydrolase family 18 protein</fullName>
    </submittedName>
</protein>
<keyword evidence="2 7" id="KW-0378">Hydrolase</keyword>
<dbReference type="PANTHER" id="PTHR11177:SF317">
    <property type="entry name" value="CHITINASE 12-RELATED"/>
    <property type="match status" value="1"/>
</dbReference>
<comment type="similarity">
    <text evidence="8">Belongs to the glycosyl hydrolase 18 family.</text>
</comment>
<dbReference type="PROSITE" id="PS01095">
    <property type="entry name" value="GH18_1"/>
    <property type="match status" value="1"/>
</dbReference>
<evidence type="ECO:0000256" key="3">
    <source>
        <dbReference type="ARBA" id="ARBA00023024"/>
    </source>
</evidence>
<keyword evidence="4" id="KW-0119">Carbohydrate metabolism</keyword>
<dbReference type="InterPro" id="IPR001223">
    <property type="entry name" value="Glyco_hydro18_cat"/>
</dbReference>
<dbReference type="InterPro" id="IPR017853">
    <property type="entry name" value="GH"/>
</dbReference>
<dbReference type="Gene3D" id="3.20.20.80">
    <property type="entry name" value="Glycosidases"/>
    <property type="match status" value="1"/>
</dbReference>
<keyword evidence="6" id="KW-0624">Polysaccharide degradation</keyword>
<dbReference type="GO" id="GO:0008061">
    <property type="term" value="F:chitin binding"/>
    <property type="evidence" value="ECO:0007669"/>
    <property type="project" value="InterPro"/>
</dbReference>
<dbReference type="InterPro" id="IPR029070">
    <property type="entry name" value="Chitinase_insertion_sf"/>
</dbReference>
<dbReference type="GO" id="GO:0005576">
    <property type="term" value="C:extracellular region"/>
    <property type="evidence" value="ECO:0007669"/>
    <property type="project" value="TreeGrafter"/>
</dbReference>
<evidence type="ECO:0000256" key="8">
    <source>
        <dbReference type="RuleBase" id="RU004453"/>
    </source>
</evidence>
<evidence type="ECO:0000256" key="5">
    <source>
        <dbReference type="ARBA" id="ARBA00023295"/>
    </source>
</evidence>
<keyword evidence="5 7" id="KW-0326">Glycosidase</keyword>
<evidence type="ECO:0000256" key="1">
    <source>
        <dbReference type="ARBA" id="ARBA00000822"/>
    </source>
</evidence>
<dbReference type="InterPro" id="IPR001579">
    <property type="entry name" value="Glyco_hydro_18_chit_AS"/>
</dbReference>
<evidence type="ECO:0000256" key="6">
    <source>
        <dbReference type="ARBA" id="ARBA00023326"/>
    </source>
</evidence>
<dbReference type="OrthoDB" id="76388at2759"/>
<dbReference type="GO" id="GO:0006032">
    <property type="term" value="P:chitin catabolic process"/>
    <property type="evidence" value="ECO:0007669"/>
    <property type="project" value="UniProtKB-KW"/>
</dbReference>
<evidence type="ECO:0000256" key="4">
    <source>
        <dbReference type="ARBA" id="ARBA00023277"/>
    </source>
</evidence>
<name>A0A0D7B2N8_9AGAR</name>
<dbReference type="SUPFAM" id="SSF51445">
    <property type="entry name" value="(Trans)glycosidases"/>
    <property type="match status" value="1"/>
</dbReference>
<dbReference type="AlphaFoldDB" id="A0A0D7B2N8"/>
<comment type="catalytic activity">
    <reaction evidence="1">
        <text>Random endo-hydrolysis of N-acetyl-beta-D-glucosaminide (1-&gt;4)-beta-linkages in chitin and chitodextrins.</text>
        <dbReference type="EC" id="3.2.1.14"/>
    </reaction>
</comment>
<dbReference type="Gene3D" id="3.10.50.10">
    <property type="match status" value="1"/>
</dbReference>
<sequence>MEAAPKYRTITRREQDIHRPDAYKEPENKFATEANPKFKTISRRATGKTNFAYFTNWGIYDAYNFQPTQIPSKDLTHVLYSFMDINPDTGAILLSDETADLTKTFEGDDNTEPGTNVYGCIKQVYRLKLANRSLKTLFSVGGFTYSEQGHFGFVTDAAKRATFVADAVTFIEDYGFDGIDIDFEYPTDDALGKGFADLLSELRTALDDLATKKGDTTPYLISAAVSAGSSNYDNLVVPQMDTALDFWNLMAYDYAGAWSNVADNHANLYGGAISGVSTDAAIKYFTGAGATAAKINMGIPLYGRSFENTNGIGSAFDGVGDGSVDPGVLNYNTLPLAGSTVFENTTDVASYSYDEVKRELVSYDTPNIVKTKVAYINDNNLAGSMFWSLGTDKTDADSLITTAATALSGLDSTENHINYPNSKYDNIKTNLGA</sequence>
<dbReference type="EMBL" id="KN880621">
    <property type="protein sequence ID" value="KIY64737.1"/>
    <property type="molecule type" value="Genomic_DNA"/>
</dbReference>
<organism evidence="10 11">
    <name type="scientific">Cylindrobasidium torrendii FP15055 ss-10</name>
    <dbReference type="NCBI Taxonomy" id="1314674"/>
    <lineage>
        <taxon>Eukaryota</taxon>
        <taxon>Fungi</taxon>
        <taxon>Dikarya</taxon>
        <taxon>Basidiomycota</taxon>
        <taxon>Agaricomycotina</taxon>
        <taxon>Agaricomycetes</taxon>
        <taxon>Agaricomycetidae</taxon>
        <taxon>Agaricales</taxon>
        <taxon>Marasmiineae</taxon>
        <taxon>Physalacriaceae</taxon>
        <taxon>Cylindrobasidium</taxon>
    </lineage>
</organism>
<dbReference type="InterPro" id="IPR011583">
    <property type="entry name" value="Chitinase_II/V-like_cat"/>
</dbReference>
<dbReference type="SMART" id="SM00636">
    <property type="entry name" value="Glyco_18"/>
    <property type="match status" value="1"/>
</dbReference>
<keyword evidence="3" id="KW-0146">Chitin degradation</keyword>
<evidence type="ECO:0000313" key="11">
    <source>
        <dbReference type="Proteomes" id="UP000054007"/>
    </source>
</evidence>
<dbReference type="GO" id="GO:0008843">
    <property type="term" value="F:endochitinase activity"/>
    <property type="evidence" value="ECO:0007669"/>
    <property type="project" value="UniProtKB-EC"/>
</dbReference>
<dbReference type="PANTHER" id="PTHR11177">
    <property type="entry name" value="CHITINASE"/>
    <property type="match status" value="1"/>
</dbReference>
<dbReference type="PROSITE" id="PS51910">
    <property type="entry name" value="GH18_2"/>
    <property type="match status" value="1"/>
</dbReference>
<feature type="domain" description="GH18" evidence="9">
    <location>
        <begin position="48"/>
        <end position="410"/>
    </location>
</feature>
<accession>A0A0D7B2N8</accession>
<dbReference type="GO" id="GO:0000272">
    <property type="term" value="P:polysaccharide catabolic process"/>
    <property type="evidence" value="ECO:0007669"/>
    <property type="project" value="UniProtKB-KW"/>
</dbReference>
<proteinExistence type="inferred from homology"/>
<dbReference type="CDD" id="cd06548">
    <property type="entry name" value="GH18_chitinase"/>
    <property type="match status" value="1"/>
</dbReference>
<evidence type="ECO:0000313" key="10">
    <source>
        <dbReference type="EMBL" id="KIY64737.1"/>
    </source>
</evidence>
<keyword evidence="11" id="KW-1185">Reference proteome</keyword>
<dbReference type="SUPFAM" id="SSF54556">
    <property type="entry name" value="Chitinase insertion domain"/>
    <property type="match status" value="1"/>
</dbReference>
<dbReference type="InterPro" id="IPR050314">
    <property type="entry name" value="Glycosyl_Hydrlase_18"/>
</dbReference>
<dbReference type="Proteomes" id="UP000054007">
    <property type="component" value="Unassembled WGS sequence"/>
</dbReference>